<protein>
    <recommendedName>
        <fullName evidence="5">2-dehydro-3-deoxy-phosphogluconate aldolase</fullName>
        <ecNumber evidence="5">4.1.2.14</ecNumber>
    </recommendedName>
</protein>
<reference evidence="9" key="1">
    <citation type="submission" date="2018-03" db="EMBL/GenBank/DDBJ databases">
        <authorList>
            <person name="Sun L."/>
            <person name="Liu H."/>
            <person name="Chen W."/>
            <person name="Huang K."/>
            <person name="Liu W."/>
            <person name="Gao X."/>
        </authorList>
    </citation>
    <scope>NUCLEOTIDE SEQUENCE [LARGE SCALE GENOMIC DNA]</scope>
    <source>
        <strain evidence="9">SH9</strain>
    </source>
</reference>
<dbReference type="InterPro" id="IPR000887">
    <property type="entry name" value="Aldlse_KDPG_KHG"/>
</dbReference>
<comment type="catalytic activity">
    <reaction evidence="1">
        <text>2-dehydro-3-deoxy-6-phospho-D-gluconate = D-glyceraldehyde 3-phosphate + pyruvate</text>
        <dbReference type="Rhea" id="RHEA:17089"/>
        <dbReference type="ChEBI" id="CHEBI:15361"/>
        <dbReference type="ChEBI" id="CHEBI:57569"/>
        <dbReference type="ChEBI" id="CHEBI:59776"/>
        <dbReference type="EC" id="4.1.2.14"/>
    </reaction>
</comment>
<evidence type="ECO:0000256" key="4">
    <source>
        <dbReference type="ARBA" id="ARBA00011233"/>
    </source>
</evidence>
<keyword evidence="7" id="KW-0119">Carbohydrate metabolism</keyword>
<dbReference type="NCBIfam" id="TIGR01182">
    <property type="entry name" value="eda"/>
    <property type="match status" value="1"/>
</dbReference>
<name>A0A2T1HRF5_9HYPH</name>
<dbReference type="InterPro" id="IPR031337">
    <property type="entry name" value="KDPG/KHG_AS_1"/>
</dbReference>
<evidence type="ECO:0000313" key="8">
    <source>
        <dbReference type="EMBL" id="PSC04244.1"/>
    </source>
</evidence>
<proteinExistence type="inferred from homology"/>
<evidence type="ECO:0000313" key="9">
    <source>
        <dbReference type="Proteomes" id="UP000239772"/>
    </source>
</evidence>
<dbReference type="CDD" id="cd00452">
    <property type="entry name" value="KDPG_aldolase"/>
    <property type="match status" value="1"/>
</dbReference>
<dbReference type="PANTHER" id="PTHR30246">
    <property type="entry name" value="2-KETO-3-DEOXY-6-PHOSPHOGLUCONATE ALDOLASE"/>
    <property type="match status" value="1"/>
</dbReference>
<dbReference type="Gene3D" id="3.20.20.70">
    <property type="entry name" value="Aldolase class I"/>
    <property type="match status" value="1"/>
</dbReference>
<dbReference type="OrthoDB" id="9805177at2"/>
<dbReference type="EMBL" id="PVZS01000015">
    <property type="protein sequence ID" value="PSC04244.1"/>
    <property type="molecule type" value="Genomic_DNA"/>
</dbReference>
<dbReference type="PANTHER" id="PTHR30246:SF1">
    <property type="entry name" value="2-DEHYDRO-3-DEOXY-6-PHOSPHOGALACTONATE ALDOLASE-RELATED"/>
    <property type="match status" value="1"/>
</dbReference>
<gene>
    <name evidence="8" type="ORF">SLNSH_14720</name>
</gene>
<accession>A0A2T1HRF5</accession>
<dbReference type="RefSeq" id="WP_106337770.1">
    <property type="nucleotide sequence ID" value="NZ_PVZS01000015.1"/>
</dbReference>
<comment type="caution">
    <text evidence="8">The sequence shown here is derived from an EMBL/GenBank/DDBJ whole genome shotgun (WGS) entry which is preliminary data.</text>
</comment>
<evidence type="ECO:0000256" key="7">
    <source>
        <dbReference type="ARBA" id="ARBA00023277"/>
    </source>
</evidence>
<keyword evidence="9" id="KW-1185">Reference proteome</keyword>
<keyword evidence="6 8" id="KW-0456">Lyase</keyword>
<dbReference type="GO" id="GO:0008675">
    <property type="term" value="F:2-dehydro-3-deoxy-phosphogluconate aldolase activity"/>
    <property type="evidence" value="ECO:0007669"/>
    <property type="project" value="UniProtKB-EC"/>
</dbReference>
<dbReference type="EC" id="4.1.2.14" evidence="5"/>
<comment type="pathway">
    <text evidence="2">Carbohydrate acid metabolism; 2-dehydro-3-deoxy-D-gluconate degradation; D-glyceraldehyde 3-phosphate and pyruvate from 2-dehydro-3-deoxy-D-gluconate: step 2/2.</text>
</comment>
<comment type="subunit">
    <text evidence="4">Homotrimer.</text>
</comment>
<dbReference type="Pfam" id="PF01081">
    <property type="entry name" value="Aldolase"/>
    <property type="match status" value="1"/>
</dbReference>
<evidence type="ECO:0000256" key="5">
    <source>
        <dbReference type="ARBA" id="ARBA00013063"/>
    </source>
</evidence>
<dbReference type="PROSITE" id="PS00159">
    <property type="entry name" value="ALDOLASE_KDPG_KHG_1"/>
    <property type="match status" value="1"/>
</dbReference>
<dbReference type="InterPro" id="IPR013785">
    <property type="entry name" value="Aldolase_TIM"/>
</dbReference>
<evidence type="ECO:0000256" key="3">
    <source>
        <dbReference type="ARBA" id="ARBA00006906"/>
    </source>
</evidence>
<evidence type="ECO:0000256" key="6">
    <source>
        <dbReference type="ARBA" id="ARBA00023239"/>
    </source>
</evidence>
<organism evidence="8 9">
    <name type="scientific">Alsobacter soli</name>
    <dbReference type="NCBI Taxonomy" id="2109933"/>
    <lineage>
        <taxon>Bacteria</taxon>
        <taxon>Pseudomonadati</taxon>
        <taxon>Pseudomonadota</taxon>
        <taxon>Alphaproteobacteria</taxon>
        <taxon>Hyphomicrobiales</taxon>
        <taxon>Alsobacteraceae</taxon>
        <taxon>Alsobacter</taxon>
    </lineage>
</organism>
<comment type="similarity">
    <text evidence="3">Belongs to the KHG/KDPG aldolase family.</text>
</comment>
<evidence type="ECO:0000256" key="2">
    <source>
        <dbReference type="ARBA" id="ARBA00004736"/>
    </source>
</evidence>
<sequence>MHPERALEQLGQCRIVPVVTVPTTEAGVELGRRSFAMGLRAIEVTLRTDAAAATISALREACPELLVGAGSVLTEADLRAARDAGAQFTVSPGLDWSVLKAAAEAGVLHVPGVATPSEMLGAQAAGAQLLKLFPAETLNGRSLLAAVAGPMPKLRFFPTGGIRQDIAADYLGLPNVACIGGSWIASNADLRAGAWASVEARLAEAARLASRH</sequence>
<dbReference type="SUPFAM" id="SSF51569">
    <property type="entry name" value="Aldolase"/>
    <property type="match status" value="1"/>
</dbReference>
<dbReference type="Proteomes" id="UP000239772">
    <property type="component" value="Unassembled WGS sequence"/>
</dbReference>
<evidence type="ECO:0000256" key="1">
    <source>
        <dbReference type="ARBA" id="ARBA00000654"/>
    </source>
</evidence>
<dbReference type="AlphaFoldDB" id="A0A2T1HRF5"/>